<reference evidence="2" key="1">
    <citation type="submission" date="2020-02" db="EMBL/GenBank/DDBJ databases">
        <authorList>
            <person name="Meier V. D."/>
        </authorList>
    </citation>
    <scope>NUCLEOTIDE SEQUENCE</scope>
    <source>
        <strain evidence="2">AVDCRST_MAG68</strain>
    </source>
</reference>
<protein>
    <submittedName>
        <fullName evidence="2">SSU ribosomal protein S5p (S2e)</fullName>
    </submittedName>
</protein>
<feature type="compositionally biased region" description="Basic residues" evidence="1">
    <location>
        <begin position="38"/>
        <end position="50"/>
    </location>
</feature>
<dbReference type="EMBL" id="CADCTW010000109">
    <property type="protein sequence ID" value="CAA9327558.1"/>
    <property type="molecule type" value="Genomic_DNA"/>
</dbReference>
<dbReference type="AlphaFoldDB" id="A0A6J4LBU2"/>
<accession>A0A6J4LBU2</accession>
<keyword evidence="2" id="KW-0689">Ribosomal protein</keyword>
<feature type="compositionally biased region" description="Basic and acidic residues" evidence="1">
    <location>
        <begin position="84"/>
        <end position="96"/>
    </location>
</feature>
<sequence>GDRLGPPRHGARAGSVRDAAARHHRRARRRPRPASPRRSGHRRDRRRRGARGAGVRGRARHPHQVAGEQQPLQHGARHHGRAHQPGDPRADRDGAGRPRGVAGRCPWL</sequence>
<feature type="compositionally biased region" description="Basic residues" evidence="1">
    <location>
        <begin position="22"/>
        <end position="32"/>
    </location>
</feature>
<dbReference type="GO" id="GO:0005840">
    <property type="term" value="C:ribosome"/>
    <property type="evidence" value="ECO:0007669"/>
    <property type="project" value="UniProtKB-KW"/>
</dbReference>
<feature type="non-terminal residue" evidence="2">
    <location>
        <position position="108"/>
    </location>
</feature>
<keyword evidence="2" id="KW-0687">Ribonucleoprotein</keyword>
<organism evidence="2">
    <name type="scientific">uncultured Gemmatimonadota bacterium</name>
    <dbReference type="NCBI Taxonomy" id="203437"/>
    <lineage>
        <taxon>Bacteria</taxon>
        <taxon>Pseudomonadati</taxon>
        <taxon>Gemmatimonadota</taxon>
        <taxon>environmental samples</taxon>
    </lineage>
</organism>
<evidence type="ECO:0000313" key="2">
    <source>
        <dbReference type="EMBL" id="CAA9327558.1"/>
    </source>
</evidence>
<proteinExistence type="predicted"/>
<feature type="non-terminal residue" evidence="2">
    <location>
        <position position="1"/>
    </location>
</feature>
<gene>
    <name evidence="2" type="ORF">AVDCRST_MAG68-2239</name>
</gene>
<name>A0A6J4LBU2_9BACT</name>
<feature type="region of interest" description="Disordered" evidence="1">
    <location>
        <begin position="1"/>
        <end position="108"/>
    </location>
</feature>
<evidence type="ECO:0000256" key="1">
    <source>
        <dbReference type="SAM" id="MobiDB-lite"/>
    </source>
</evidence>
<feature type="compositionally biased region" description="Low complexity" evidence="1">
    <location>
        <begin position="98"/>
        <end position="108"/>
    </location>
</feature>